<feature type="signal peptide" evidence="2">
    <location>
        <begin position="1"/>
        <end position="31"/>
    </location>
</feature>
<evidence type="ECO:0000313" key="4">
    <source>
        <dbReference type="Proteomes" id="UP001501588"/>
    </source>
</evidence>
<evidence type="ECO:0000256" key="1">
    <source>
        <dbReference type="SAM" id="MobiDB-lite"/>
    </source>
</evidence>
<evidence type="ECO:0000313" key="3">
    <source>
        <dbReference type="EMBL" id="GAA0597195.1"/>
    </source>
</evidence>
<reference evidence="4" key="1">
    <citation type="journal article" date="2019" name="Int. J. Syst. Evol. Microbiol.">
        <title>The Global Catalogue of Microorganisms (GCM) 10K type strain sequencing project: providing services to taxonomists for standard genome sequencing and annotation.</title>
        <authorList>
            <consortium name="The Broad Institute Genomics Platform"/>
            <consortium name="The Broad Institute Genome Sequencing Center for Infectious Disease"/>
            <person name="Wu L."/>
            <person name="Ma J."/>
        </authorList>
    </citation>
    <scope>NUCLEOTIDE SEQUENCE [LARGE SCALE GENOMIC DNA]</scope>
    <source>
        <strain evidence="4">JCM 9933</strain>
    </source>
</reference>
<name>A0ABP3QXD7_9PROT</name>
<gene>
    <name evidence="3" type="ORF">GCM10009416_39310</name>
</gene>
<dbReference type="Proteomes" id="UP001501588">
    <property type="component" value="Unassembled WGS sequence"/>
</dbReference>
<feature type="chain" id="PRO_5045666494" evidence="2">
    <location>
        <begin position="32"/>
        <end position="58"/>
    </location>
</feature>
<evidence type="ECO:0000256" key="2">
    <source>
        <dbReference type="SAM" id="SignalP"/>
    </source>
</evidence>
<keyword evidence="2" id="KW-0732">Signal</keyword>
<comment type="caution">
    <text evidence="3">The sequence shown here is derived from an EMBL/GenBank/DDBJ whole genome shotgun (WGS) entry which is preliminary data.</text>
</comment>
<accession>A0ABP3QXD7</accession>
<organism evidence="3 4">
    <name type="scientific">Craurococcus roseus</name>
    <dbReference type="NCBI Taxonomy" id="77585"/>
    <lineage>
        <taxon>Bacteria</taxon>
        <taxon>Pseudomonadati</taxon>
        <taxon>Pseudomonadota</taxon>
        <taxon>Alphaproteobacteria</taxon>
        <taxon>Acetobacterales</taxon>
        <taxon>Acetobacteraceae</taxon>
        <taxon>Craurococcus</taxon>
    </lineage>
</organism>
<proteinExistence type="predicted"/>
<keyword evidence="4" id="KW-1185">Reference proteome</keyword>
<protein>
    <submittedName>
        <fullName evidence="3">Uncharacterized protein</fullName>
    </submittedName>
</protein>
<feature type="compositionally biased region" description="Low complexity" evidence="1">
    <location>
        <begin position="37"/>
        <end position="49"/>
    </location>
</feature>
<dbReference type="EMBL" id="BAAAFZ010000063">
    <property type="protein sequence ID" value="GAA0597195.1"/>
    <property type="molecule type" value="Genomic_DNA"/>
</dbReference>
<feature type="region of interest" description="Disordered" evidence="1">
    <location>
        <begin position="37"/>
        <end position="58"/>
    </location>
</feature>
<sequence length="58" mass="6236">MANPWTKKNPLMSMWLSAANAWAGAARGAMAAQAKRQQKAAVKAATRAPAAKKRRKSK</sequence>